<dbReference type="GO" id="GO:0005840">
    <property type="term" value="C:ribosome"/>
    <property type="evidence" value="ECO:0007669"/>
    <property type="project" value="UniProtKB-KW"/>
</dbReference>
<accession>A0A839DZI2</accession>
<dbReference type="PANTHER" id="PTHR37809">
    <property type="entry name" value="RIBOSOMAL PROTEIN S12 METHYLTHIOTRANSFERASE ACCESSORY FACTOR YCAO"/>
    <property type="match status" value="1"/>
</dbReference>
<keyword evidence="2" id="KW-0689">Ribosomal protein</keyword>
<dbReference type="Proteomes" id="UP000569329">
    <property type="component" value="Unassembled WGS sequence"/>
</dbReference>
<dbReference type="EMBL" id="JACGWZ010000005">
    <property type="protein sequence ID" value="MBA8826423.1"/>
    <property type="molecule type" value="Genomic_DNA"/>
</dbReference>
<proteinExistence type="predicted"/>
<feature type="domain" description="YcaO" evidence="1">
    <location>
        <begin position="250"/>
        <end position="634"/>
    </location>
</feature>
<dbReference type="NCBIfam" id="TIGR03604">
    <property type="entry name" value="TOMM_cyclo_SagD"/>
    <property type="match status" value="1"/>
</dbReference>
<evidence type="ECO:0000313" key="3">
    <source>
        <dbReference type="Proteomes" id="UP000569329"/>
    </source>
</evidence>
<organism evidence="2 3">
    <name type="scientific">Halosaccharopolyspora lacisalsi</name>
    <dbReference type="NCBI Taxonomy" id="1000566"/>
    <lineage>
        <taxon>Bacteria</taxon>
        <taxon>Bacillati</taxon>
        <taxon>Actinomycetota</taxon>
        <taxon>Actinomycetes</taxon>
        <taxon>Pseudonocardiales</taxon>
        <taxon>Pseudonocardiaceae</taxon>
        <taxon>Halosaccharopolyspora</taxon>
    </lineage>
</organism>
<evidence type="ECO:0000259" key="1">
    <source>
        <dbReference type="PROSITE" id="PS51664"/>
    </source>
</evidence>
<dbReference type="GO" id="GO:0016740">
    <property type="term" value="F:transferase activity"/>
    <property type="evidence" value="ECO:0007669"/>
    <property type="project" value="UniProtKB-KW"/>
</dbReference>
<dbReference type="Gene3D" id="3.30.40.250">
    <property type="match status" value="1"/>
</dbReference>
<reference evidence="2 3" key="1">
    <citation type="submission" date="2020-07" db="EMBL/GenBank/DDBJ databases">
        <title>Sequencing the genomes of 1000 actinobacteria strains.</title>
        <authorList>
            <person name="Klenk H.-P."/>
        </authorList>
    </citation>
    <scope>NUCLEOTIDE SEQUENCE [LARGE SCALE GENOMIC DNA]</scope>
    <source>
        <strain evidence="2 3">DSM 45975</strain>
    </source>
</reference>
<dbReference type="InterPro" id="IPR027624">
    <property type="entry name" value="TOMM_cyclo_SagD"/>
</dbReference>
<dbReference type="PROSITE" id="PS51664">
    <property type="entry name" value="YCAO"/>
    <property type="match status" value="1"/>
</dbReference>
<gene>
    <name evidence="2" type="ORF">FHX42_003799</name>
</gene>
<dbReference type="PANTHER" id="PTHR37809:SF1">
    <property type="entry name" value="RIBOSOMAL PROTEIN S12 METHYLTHIOTRANSFERASE ACCESSORY FACTOR YCAO"/>
    <property type="match status" value="1"/>
</dbReference>
<comment type="caution">
    <text evidence="2">The sequence shown here is derived from an EMBL/GenBank/DDBJ whole genome shotgun (WGS) entry which is preliminary data.</text>
</comment>
<protein>
    <submittedName>
        <fullName evidence="2">Ribosomal protein S12 methylthiotransferase accessory factor</fullName>
    </submittedName>
</protein>
<dbReference type="Pfam" id="PF02624">
    <property type="entry name" value="YcaO"/>
    <property type="match status" value="1"/>
</dbReference>
<dbReference type="InterPro" id="IPR003776">
    <property type="entry name" value="YcaO-like_dom"/>
</dbReference>
<dbReference type="AlphaFoldDB" id="A0A839DZI2"/>
<keyword evidence="2" id="KW-0808">Transferase</keyword>
<keyword evidence="3" id="KW-1185">Reference proteome</keyword>
<dbReference type="Gene3D" id="3.30.1330.230">
    <property type="match status" value="1"/>
</dbReference>
<keyword evidence="2" id="KW-0687">Ribonucleoprotein</keyword>
<name>A0A839DZI2_9PSEU</name>
<evidence type="ECO:0000313" key="2">
    <source>
        <dbReference type="EMBL" id="MBA8826423.1"/>
    </source>
</evidence>
<sequence length="634" mass="69974">MAAAPTHGIDWVTATDPEHLPDECRALVTTSKAGPEHQRGIRSWAIRRNVPWLPVRVDGGRVTLGPAAVPGHPGCPTCAEYRRHGNLPEGPGRQALHEHYGDDHLFDVSSPPNPLLGAVVSALAADEALRLLRDPRTARTRDALLELEPAEGTTGRHPLVASPDCPDCAELPRDTPERATITLTPARKAHPGQLRTRDLVTRRTELEQRYVDPETGVVATVDSWSRPSTAGATARLSPATAVHAGQHGHGRAFDFGSARLTALLEALERLVGQTPRGRRSHVLAAHRDVAEHAVNPVDLGLYPEERYRLPDFPFVAHSPDRERRWVWGYSFRRGEPLLVPESHAYYGLGCAAEPLAYETSSGCALGGCLTEAILHALLEVAERDSFLMTWYARLPVPQVDLSTAVDRRIPLLAERARYELGYRLHAFATTLEQQVPSFWVMAVEPEDEPQRAKALCGAGAHPDPERALLRALGELTAFLPARDEHHDHESAARMLADSDRVRSMDDHSVLYGHPAAFDRLSFLFDGPLRGLPELAARWKWPEHDDLSTDLAEMITRYLGSGLEVLAIDQTSPELAAEGLAAAKVLVPGTLPMTFGHRFRRTTGIPRLHTVPRLLGYRDRELRPDEINPYPHPFP</sequence>
<dbReference type="NCBIfam" id="TIGR03882">
    <property type="entry name" value="cyclo_dehyd_2"/>
    <property type="match status" value="1"/>
</dbReference>
<dbReference type="Gene3D" id="3.30.160.660">
    <property type="match status" value="1"/>
</dbReference>
<dbReference type="InterPro" id="IPR022291">
    <property type="entry name" value="Bacteriocin_synth_cyclodeHase"/>
</dbReference>
<dbReference type="Gene3D" id="3.40.50.720">
    <property type="entry name" value="NAD(P)-binding Rossmann-like Domain"/>
    <property type="match status" value="1"/>
</dbReference>
<dbReference type="RefSeq" id="WP_182545634.1">
    <property type="nucleotide sequence ID" value="NZ_JACGWZ010000005.1"/>
</dbReference>